<reference evidence="8 9" key="1">
    <citation type="submission" date="2018-11" db="EMBL/GenBank/DDBJ databases">
        <title>Genome sequence of Saitozyma podzolica DSM 27192.</title>
        <authorList>
            <person name="Aliyu H."/>
            <person name="Gorte O."/>
            <person name="Ochsenreither K."/>
        </authorList>
    </citation>
    <scope>NUCLEOTIDE SEQUENCE [LARGE SCALE GENOMIC DNA]</scope>
    <source>
        <strain evidence="8 9">DSM 27192</strain>
    </source>
</reference>
<evidence type="ECO:0000313" key="8">
    <source>
        <dbReference type="EMBL" id="RSH82943.1"/>
    </source>
</evidence>
<evidence type="ECO:0000256" key="1">
    <source>
        <dbReference type="ARBA" id="ARBA00004141"/>
    </source>
</evidence>
<proteinExistence type="predicted"/>
<keyword evidence="5 7" id="KW-0472">Membrane</keyword>
<feature type="transmembrane region" description="Helical" evidence="7">
    <location>
        <begin position="93"/>
        <end position="121"/>
    </location>
</feature>
<organism evidence="8 9">
    <name type="scientific">Saitozyma podzolica</name>
    <dbReference type="NCBI Taxonomy" id="1890683"/>
    <lineage>
        <taxon>Eukaryota</taxon>
        <taxon>Fungi</taxon>
        <taxon>Dikarya</taxon>
        <taxon>Basidiomycota</taxon>
        <taxon>Agaricomycotina</taxon>
        <taxon>Tremellomycetes</taxon>
        <taxon>Tremellales</taxon>
        <taxon>Trimorphomycetaceae</taxon>
        <taxon>Saitozyma</taxon>
    </lineage>
</organism>
<keyword evidence="9" id="KW-1185">Reference proteome</keyword>
<dbReference type="GO" id="GO:0022857">
    <property type="term" value="F:transmembrane transporter activity"/>
    <property type="evidence" value="ECO:0007669"/>
    <property type="project" value="InterPro"/>
</dbReference>
<feature type="region of interest" description="Disordered" evidence="6">
    <location>
        <begin position="1"/>
        <end position="76"/>
    </location>
</feature>
<dbReference type="Pfam" id="PF07690">
    <property type="entry name" value="MFS_1"/>
    <property type="match status" value="1"/>
</dbReference>
<feature type="compositionally biased region" description="Polar residues" evidence="6">
    <location>
        <begin position="44"/>
        <end position="59"/>
    </location>
</feature>
<comment type="subcellular location">
    <subcellularLocation>
        <location evidence="1">Membrane</location>
        <topology evidence="1">Multi-pass membrane protein</topology>
    </subcellularLocation>
</comment>
<evidence type="ECO:0000256" key="6">
    <source>
        <dbReference type="SAM" id="MobiDB-lite"/>
    </source>
</evidence>
<dbReference type="SUPFAM" id="SSF103473">
    <property type="entry name" value="MFS general substrate transporter"/>
    <property type="match status" value="1"/>
</dbReference>
<keyword evidence="2" id="KW-0813">Transport</keyword>
<name>A0A427XVT6_9TREE</name>
<dbReference type="EMBL" id="RSCD01000025">
    <property type="protein sequence ID" value="RSH82943.1"/>
    <property type="molecule type" value="Genomic_DNA"/>
</dbReference>
<evidence type="ECO:0008006" key="10">
    <source>
        <dbReference type="Google" id="ProtNLM"/>
    </source>
</evidence>
<dbReference type="InterPro" id="IPR036259">
    <property type="entry name" value="MFS_trans_sf"/>
</dbReference>
<feature type="transmembrane region" description="Helical" evidence="7">
    <location>
        <begin position="175"/>
        <end position="199"/>
    </location>
</feature>
<dbReference type="OrthoDB" id="5086884at2759"/>
<protein>
    <recommendedName>
        <fullName evidence="10">Major facilitator superfamily (MFS) profile domain-containing protein</fullName>
    </recommendedName>
</protein>
<accession>A0A427XVT6</accession>
<keyword evidence="3 7" id="KW-0812">Transmembrane</keyword>
<evidence type="ECO:0000256" key="3">
    <source>
        <dbReference type="ARBA" id="ARBA00022692"/>
    </source>
</evidence>
<evidence type="ECO:0000313" key="9">
    <source>
        <dbReference type="Proteomes" id="UP000279259"/>
    </source>
</evidence>
<dbReference type="Gene3D" id="1.20.1720.10">
    <property type="entry name" value="Multidrug resistance protein D"/>
    <property type="match status" value="1"/>
</dbReference>
<gene>
    <name evidence="8" type="ORF">EHS25_005652</name>
</gene>
<comment type="caution">
    <text evidence="8">The sequence shown here is derived from an EMBL/GenBank/DDBJ whole genome shotgun (WGS) entry which is preliminary data.</text>
</comment>
<dbReference type="InterPro" id="IPR011701">
    <property type="entry name" value="MFS"/>
</dbReference>
<evidence type="ECO:0000256" key="2">
    <source>
        <dbReference type="ARBA" id="ARBA00022448"/>
    </source>
</evidence>
<dbReference type="Proteomes" id="UP000279259">
    <property type="component" value="Unassembled WGS sequence"/>
</dbReference>
<feature type="transmembrane region" description="Helical" evidence="7">
    <location>
        <begin position="141"/>
        <end position="163"/>
    </location>
</feature>
<dbReference type="AlphaFoldDB" id="A0A427XVT6"/>
<sequence>MSSAQEGQHVKPSPHNHSSCYAGSAAQADPLAEKPSLDADVSNAYPTSYDKSNVSSETNVPGVDKSSAPDMEGPVTPGDLEERVYAKLSKFRAFMLCAGMVLTYFLSAASVTTVTICIPNISHSLGVSELQAQWAVSAYSLAYGWASCGLGLAIASPAAFGIIGVTFPDEPARTIAFSALGIGAPIGGGGGMTLAGVVAGIGGNGWIYVFYLLAGMSLISAVIGSLVIPRDTRTLRGEGIDRRVDWIGVAQLEMDGEHLVGYSTISFTDKQGFPPFWLPHLSSSPISSSGSVISSTTRPSLP</sequence>
<evidence type="ECO:0000256" key="4">
    <source>
        <dbReference type="ARBA" id="ARBA00022989"/>
    </source>
</evidence>
<dbReference type="GO" id="GO:0016020">
    <property type="term" value="C:membrane"/>
    <property type="evidence" value="ECO:0007669"/>
    <property type="project" value="UniProtKB-SubCell"/>
</dbReference>
<dbReference type="PANTHER" id="PTHR42718:SF9">
    <property type="entry name" value="MAJOR FACILITATOR SUPERFAMILY MULTIDRUG TRANSPORTER MFSC"/>
    <property type="match status" value="1"/>
</dbReference>
<evidence type="ECO:0000256" key="5">
    <source>
        <dbReference type="ARBA" id="ARBA00023136"/>
    </source>
</evidence>
<evidence type="ECO:0000256" key="7">
    <source>
        <dbReference type="SAM" id="Phobius"/>
    </source>
</evidence>
<keyword evidence="4 7" id="KW-1133">Transmembrane helix</keyword>
<dbReference type="PANTHER" id="PTHR42718">
    <property type="entry name" value="MAJOR FACILITATOR SUPERFAMILY MULTIDRUG TRANSPORTER MFSC"/>
    <property type="match status" value="1"/>
</dbReference>
<feature type="transmembrane region" description="Helical" evidence="7">
    <location>
        <begin position="205"/>
        <end position="228"/>
    </location>
</feature>